<proteinExistence type="predicted"/>
<dbReference type="EMBL" id="BOMS01000162">
    <property type="protein sequence ID" value="GIE73000.1"/>
    <property type="molecule type" value="Genomic_DNA"/>
</dbReference>
<dbReference type="Pfam" id="PF12079">
    <property type="entry name" value="DUF3558"/>
    <property type="match status" value="1"/>
</dbReference>
<sequence>MRSPRHGILVGIAVLALLGSAAACSSDNTDTASGGTAAGGTTAGSTKTKTKDKPAVDACTLLEKDEVEGIIGANDGGKPGGGVGESTCTWENEDNYHSITVAIGNKDTAAGGTLPPSEDLAGPVEEGPDGIQFTSDNTGSFVIAERACYVQVVTDPSSKKDRTKAARLVKLIRARTDGKL</sequence>
<evidence type="ECO:0000313" key="3">
    <source>
        <dbReference type="EMBL" id="GIE73000.1"/>
    </source>
</evidence>
<keyword evidence="2" id="KW-0732">Signal</keyword>
<gene>
    <name evidence="3" type="ORF">Apa02nite_091080</name>
</gene>
<dbReference type="InterPro" id="IPR024520">
    <property type="entry name" value="DUF3558"/>
</dbReference>
<evidence type="ECO:0000313" key="4">
    <source>
        <dbReference type="Proteomes" id="UP000624709"/>
    </source>
</evidence>
<dbReference type="RefSeq" id="WP_203830656.1">
    <property type="nucleotide sequence ID" value="NZ_BAAATY010000056.1"/>
</dbReference>
<keyword evidence="4" id="KW-1185">Reference proteome</keyword>
<feature type="region of interest" description="Disordered" evidence="1">
    <location>
        <begin position="28"/>
        <end position="50"/>
    </location>
</feature>
<protein>
    <recommendedName>
        <fullName evidence="5">DUF3558 domain-containing protein</fullName>
    </recommendedName>
</protein>
<accession>A0ABQ4BS02</accession>
<reference evidence="3 4" key="1">
    <citation type="submission" date="2021-01" db="EMBL/GenBank/DDBJ databases">
        <title>Whole genome shotgun sequence of Actinoplanes palleronii NBRC 14916.</title>
        <authorList>
            <person name="Komaki H."/>
            <person name="Tamura T."/>
        </authorList>
    </citation>
    <scope>NUCLEOTIDE SEQUENCE [LARGE SCALE GENOMIC DNA]</scope>
    <source>
        <strain evidence="3 4">NBRC 14916</strain>
    </source>
</reference>
<dbReference type="PROSITE" id="PS51257">
    <property type="entry name" value="PROKAR_LIPOPROTEIN"/>
    <property type="match status" value="1"/>
</dbReference>
<comment type="caution">
    <text evidence="3">The sequence shown here is derived from an EMBL/GenBank/DDBJ whole genome shotgun (WGS) entry which is preliminary data.</text>
</comment>
<feature type="signal peptide" evidence="2">
    <location>
        <begin position="1"/>
        <end position="25"/>
    </location>
</feature>
<feature type="chain" id="PRO_5045944958" description="DUF3558 domain-containing protein" evidence="2">
    <location>
        <begin position="26"/>
        <end position="180"/>
    </location>
</feature>
<evidence type="ECO:0008006" key="5">
    <source>
        <dbReference type="Google" id="ProtNLM"/>
    </source>
</evidence>
<organism evidence="3 4">
    <name type="scientific">Actinoplanes palleronii</name>
    <dbReference type="NCBI Taxonomy" id="113570"/>
    <lineage>
        <taxon>Bacteria</taxon>
        <taxon>Bacillati</taxon>
        <taxon>Actinomycetota</taxon>
        <taxon>Actinomycetes</taxon>
        <taxon>Micromonosporales</taxon>
        <taxon>Micromonosporaceae</taxon>
        <taxon>Actinoplanes</taxon>
    </lineage>
</organism>
<name>A0ABQ4BS02_9ACTN</name>
<evidence type="ECO:0000256" key="2">
    <source>
        <dbReference type="SAM" id="SignalP"/>
    </source>
</evidence>
<evidence type="ECO:0000256" key="1">
    <source>
        <dbReference type="SAM" id="MobiDB-lite"/>
    </source>
</evidence>
<dbReference type="Proteomes" id="UP000624709">
    <property type="component" value="Unassembled WGS sequence"/>
</dbReference>